<accession>Q5NL11</accession>
<sequence>MKIYSASETKRLLTYPLLVESLKKTIIAYARGEIICPERVTIAAPEARSDNPALLMVMPAASSELFVTKILTICPDNAASDRPVIQGTINCADAQTGSPLFTLDAPTVTMLRTSALSMLAIALLARQSVKNILIIGTGVQAIAHCEALAALYPESSVFIRGRTKESSLAFCQKLSDLPLRLQPDCQEGQVFDVVITVTSSREAIYNEAPSACPLVIAVGAFKPEMVEIAPEIVRNSLVYVDDPIGAPSEAGDIIQAGLEWSKVQPLAKALEVTPPIGMPVLFKSVGCAAWDLAACQAMMVASKRENSKGL</sequence>
<dbReference type="RefSeq" id="WP_011241697.1">
    <property type="nucleotide sequence ID" value="NC_006526.2"/>
</dbReference>
<name>Q5NL11_ZYMMO</name>
<dbReference type="Gene3D" id="3.30.1780.10">
    <property type="entry name" value="ornithine cyclodeaminase, domain 1"/>
    <property type="match status" value="1"/>
</dbReference>
<organism evidence="1 2">
    <name type="scientific">Zymomonas mobilis subsp. mobilis (strain ATCC 31821 / ZM4 / CP4)</name>
    <dbReference type="NCBI Taxonomy" id="264203"/>
    <lineage>
        <taxon>Bacteria</taxon>
        <taxon>Pseudomonadati</taxon>
        <taxon>Pseudomonadota</taxon>
        <taxon>Alphaproteobacteria</taxon>
        <taxon>Sphingomonadales</taxon>
        <taxon>Zymomonadaceae</taxon>
        <taxon>Zymomonas</taxon>
    </lineage>
</organism>
<evidence type="ECO:0000313" key="2">
    <source>
        <dbReference type="Proteomes" id="UP000001173"/>
    </source>
</evidence>
<dbReference type="Gene3D" id="3.40.50.720">
    <property type="entry name" value="NAD(P)-binding Rossmann-like Domain"/>
    <property type="match status" value="1"/>
</dbReference>
<proteinExistence type="predicted"/>
<keyword evidence="2" id="KW-1185">Reference proteome</keyword>
<dbReference type="GO" id="GO:0005737">
    <property type="term" value="C:cytoplasm"/>
    <property type="evidence" value="ECO:0007669"/>
    <property type="project" value="TreeGrafter"/>
</dbReference>
<dbReference type="SUPFAM" id="SSF51735">
    <property type="entry name" value="NAD(P)-binding Rossmann-fold domains"/>
    <property type="match status" value="1"/>
</dbReference>
<dbReference type="InterPro" id="IPR036291">
    <property type="entry name" value="NAD(P)-bd_dom_sf"/>
</dbReference>
<dbReference type="PANTHER" id="PTHR13812:SF19">
    <property type="entry name" value="KETIMINE REDUCTASE MU-CRYSTALLIN"/>
    <property type="match status" value="1"/>
</dbReference>
<dbReference type="PANTHER" id="PTHR13812">
    <property type="entry name" value="KETIMINE REDUCTASE MU-CRYSTALLIN"/>
    <property type="match status" value="1"/>
</dbReference>
<evidence type="ECO:0000313" key="1">
    <source>
        <dbReference type="EMBL" id="AAV90599.1"/>
    </source>
</evidence>
<dbReference type="KEGG" id="zmo:ZMO1975"/>
<dbReference type="InterPro" id="IPR003462">
    <property type="entry name" value="ODC_Mu_crystall"/>
</dbReference>
<dbReference type="STRING" id="264203.ZMO1975"/>
<protein>
    <submittedName>
        <fullName evidence="1">Ornithine cyclodeaminase/mu-crystallin</fullName>
    </submittedName>
</protein>
<dbReference type="Pfam" id="PF02423">
    <property type="entry name" value="OCD_Mu_crystall"/>
    <property type="match status" value="1"/>
</dbReference>
<dbReference type="AlphaFoldDB" id="Q5NL11"/>
<dbReference type="PIRSF" id="PIRSF001439">
    <property type="entry name" value="CryM"/>
    <property type="match status" value="1"/>
</dbReference>
<dbReference type="GO" id="GO:0042562">
    <property type="term" value="F:hormone binding"/>
    <property type="evidence" value="ECO:0007669"/>
    <property type="project" value="TreeGrafter"/>
</dbReference>
<dbReference type="Proteomes" id="UP000001173">
    <property type="component" value="Chromosome"/>
</dbReference>
<dbReference type="EMBL" id="AE008692">
    <property type="protein sequence ID" value="AAV90599.1"/>
    <property type="molecule type" value="Genomic_DNA"/>
</dbReference>
<dbReference type="NCBIfam" id="NF005603">
    <property type="entry name" value="PRK07340.1"/>
    <property type="match status" value="1"/>
</dbReference>
<dbReference type="InterPro" id="IPR023401">
    <property type="entry name" value="ODC_N"/>
</dbReference>
<reference evidence="1 2" key="1">
    <citation type="journal article" date="2005" name="Nat. Biotechnol.">
        <title>The genome sequence of the ethanologenic bacterium Zymomonas mobilis ZM4.</title>
        <authorList>
            <person name="Seo J.S."/>
            <person name="Chong H."/>
            <person name="Park H.S."/>
            <person name="Yoon K.O."/>
            <person name="Jung C."/>
            <person name="Kim J.J."/>
            <person name="Hong J.H."/>
            <person name="Kim H."/>
            <person name="Kim J.H."/>
            <person name="Kil J.I."/>
            <person name="Park C.J."/>
            <person name="Oh H.M."/>
            <person name="Lee J.S."/>
            <person name="Jin S.J."/>
            <person name="Um H.W."/>
            <person name="Lee H.J."/>
            <person name="Oh S.J."/>
            <person name="Kim J.Y."/>
            <person name="Kang H.L."/>
            <person name="Lee S.Y."/>
            <person name="Lee K.J."/>
            <person name="Kang H.S."/>
        </authorList>
    </citation>
    <scope>NUCLEOTIDE SEQUENCE [LARGE SCALE GENOMIC DNA]</scope>
    <source>
        <strain evidence="2">ATCC 31821 / ZM4 / CP4</strain>
    </source>
</reference>
<reference evidence="1 2" key="2">
    <citation type="journal article" date="2009" name="Nat. Biotechnol.">
        <title>Improved genome annotation for Zymomonas mobilis.</title>
        <authorList>
            <person name="Yang S."/>
            <person name="Pappas K.M."/>
            <person name="Hauser L.J."/>
            <person name="Land M.L."/>
            <person name="Chen G.L."/>
            <person name="Hurst G.B."/>
            <person name="Pan C."/>
            <person name="Kouvelis V.N."/>
            <person name="Typas M.A."/>
            <person name="Pelletier D.A."/>
            <person name="Klingeman D.M."/>
            <person name="Chang Y.J."/>
            <person name="Samatova N.F."/>
            <person name="Brown S.D."/>
        </authorList>
    </citation>
    <scope>NUCLEOTIDE SEQUENCE [LARGE SCALE GENOMIC DNA]</scope>
    <source>
        <strain evidence="2">ATCC 31821 / ZM4 / CP4</strain>
    </source>
</reference>
<dbReference type="eggNOG" id="COG2423">
    <property type="taxonomic scope" value="Bacteria"/>
</dbReference>
<dbReference type="HOGENOM" id="CLU_042088_1_2_5"/>
<gene>
    <name evidence="1" type="ordered locus">ZMO1975</name>
</gene>